<evidence type="ECO:0000313" key="3">
    <source>
        <dbReference type="Proteomes" id="UP001065593"/>
    </source>
</evidence>
<keyword evidence="3" id="KW-1185">Reference proteome</keyword>
<dbReference type="Pfam" id="PF01521">
    <property type="entry name" value="Fe-S_biosyn"/>
    <property type="match status" value="1"/>
</dbReference>
<dbReference type="Gene3D" id="2.60.300.12">
    <property type="entry name" value="HesB-like domain"/>
    <property type="match status" value="1"/>
</dbReference>
<dbReference type="InterPro" id="IPR016092">
    <property type="entry name" value="ATAP"/>
</dbReference>
<dbReference type="NCBIfam" id="TIGR00049">
    <property type="entry name" value="iron-sulfur cluster assembly accessory protein"/>
    <property type="match status" value="1"/>
</dbReference>
<proteinExistence type="predicted"/>
<reference evidence="2" key="1">
    <citation type="submission" date="2022-08" db="EMBL/GenBank/DDBJ databases">
        <title>Draft genome sequence of Lysinibacillus sp. strain KH24.</title>
        <authorList>
            <person name="Kanbe H."/>
            <person name="Itoh H."/>
        </authorList>
    </citation>
    <scope>NUCLEOTIDE SEQUENCE</scope>
    <source>
        <strain evidence="2">KH24</strain>
    </source>
</reference>
<accession>A0ABQ5NN49</accession>
<sequence length="124" mass="13439">MAIQKQVIEVTQAAVFHINEMMVHNEEQGSVLRVVVNGGGCSGLSYGMHFDKEQNEDDFEDVQHGLTIVVSREDAPILMGTKIDYKQSLMGGGFTIDNPNAIASCGCGTSFKTAKREGTPEVCE</sequence>
<dbReference type="PANTHER" id="PTHR43011:SF1">
    <property type="entry name" value="IRON-SULFUR CLUSTER ASSEMBLY 2 HOMOLOG, MITOCHONDRIAL"/>
    <property type="match status" value="1"/>
</dbReference>
<organism evidence="2 3">
    <name type="scientific">Lysinibacillus piscis</name>
    <dbReference type="NCBI Taxonomy" id="2518931"/>
    <lineage>
        <taxon>Bacteria</taxon>
        <taxon>Bacillati</taxon>
        <taxon>Bacillota</taxon>
        <taxon>Bacilli</taxon>
        <taxon>Bacillales</taxon>
        <taxon>Bacillaceae</taxon>
        <taxon>Lysinibacillus</taxon>
    </lineage>
</organism>
<dbReference type="SUPFAM" id="SSF89360">
    <property type="entry name" value="HesB-like domain"/>
    <property type="match status" value="1"/>
</dbReference>
<gene>
    <name evidence="2" type="primary">sufA</name>
    <name evidence="2" type="ORF">LYSBPC_28590</name>
</gene>
<comment type="caution">
    <text evidence="2">The sequence shown here is derived from an EMBL/GenBank/DDBJ whole genome shotgun (WGS) entry which is preliminary data.</text>
</comment>
<dbReference type="Proteomes" id="UP001065593">
    <property type="component" value="Unassembled WGS sequence"/>
</dbReference>
<evidence type="ECO:0000313" key="2">
    <source>
        <dbReference type="EMBL" id="GLC89732.1"/>
    </source>
</evidence>
<protein>
    <recommendedName>
        <fullName evidence="1">Core domain-containing protein</fullName>
    </recommendedName>
</protein>
<dbReference type="EMBL" id="BRZA01000004">
    <property type="protein sequence ID" value="GLC89732.1"/>
    <property type="molecule type" value="Genomic_DNA"/>
</dbReference>
<dbReference type="PANTHER" id="PTHR43011">
    <property type="entry name" value="IRON-SULFUR CLUSTER ASSEMBLY 2 HOMOLOG, MITOCHONDRIAL"/>
    <property type="match status" value="1"/>
</dbReference>
<dbReference type="RefSeq" id="WP_264989597.1">
    <property type="nucleotide sequence ID" value="NZ_BRZA01000004.1"/>
</dbReference>
<dbReference type="PROSITE" id="PS01152">
    <property type="entry name" value="HESB"/>
    <property type="match status" value="1"/>
</dbReference>
<dbReference type="InterPro" id="IPR000361">
    <property type="entry name" value="ATAP_core_dom"/>
</dbReference>
<feature type="domain" description="Core" evidence="1">
    <location>
        <begin position="8"/>
        <end position="108"/>
    </location>
</feature>
<dbReference type="InterPro" id="IPR035903">
    <property type="entry name" value="HesB-like_dom_sf"/>
</dbReference>
<name>A0ABQ5NN49_9BACI</name>
<dbReference type="InterPro" id="IPR017870">
    <property type="entry name" value="FeS_cluster_insertion_CS"/>
</dbReference>
<evidence type="ECO:0000259" key="1">
    <source>
        <dbReference type="Pfam" id="PF01521"/>
    </source>
</evidence>